<evidence type="ECO:0000313" key="3">
    <source>
        <dbReference type="Proteomes" id="UP001165090"/>
    </source>
</evidence>
<accession>A0ABQ5RZ46</accession>
<organism evidence="2 3">
    <name type="scientific">Volvox africanus</name>
    <dbReference type="NCBI Taxonomy" id="51714"/>
    <lineage>
        <taxon>Eukaryota</taxon>
        <taxon>Viridiplantae</taxon>
        <taxon>Chlorophyta</taxon>
        <taxon>core chlorophytes</taxon>
        <taxon>Chlorophyceae</taxon>
        <taxon>CS clade</taxon>
        <taxon>Chlamydomonadales</taxon>
        <taxon>Volvocaceae</taxon>
        <taxon>Volvox</taxon>
    </lineage>
</organism>
<sequence>MQTVYPSYVSNESHGLFAQTINWLRNRNRLHCPQFSWIKAASQESQATKSINYAQAGTHGFSPVKPLCRNQAPASPKEHGMRPLIDDAAYAAAPAASLEAGATTVLGGCNSPRPNCDRGLCVFGVATADGKLASWRDQTRYHYRQDPHSPLPTDILGPQNGPGIYHEHSALHSLYVSQRTRTHIEPRVSCRTVTDNPEITQLSNGVGVEMDVGVTEAEVAAADRSGATSTGSRAGPAHVRTRQSYIELTPRLRAEMPYPSSYTAAMAPTPSQALRGRKHSHATPLPLPQAGRSAAVQEAAMAREAAAAAGAASFSWDPSSSASTTPSAAKGLSASGLSAAIRAATSLDELVTLYEVQPEAFRSGHVSAALVRLPHAAGLRRTRTPRLREPRHEALLQHLLARFEVHRAAGEYGTRDLSSCAWVLGTLGRRDCGAVVSQLAAHMLALRQQYLRQREAEAAKVKVMAAEWAEGLRNEQFVAMASELGGWKVDGQPSGEMSPLLMGTTTRYDATALPDAMLAVAATAVAMPPGRASDCTPLDLSNMALGMAKAGVTSPHLWKDLAAAAAAKTLRGFGTQETANFAWSLAQAHREFRRNEVGTAPNFDRVQEAAGAGADTGASATDDRGTDHIDDSWQGFVPWPGSCGGAVVAPRAARVLHPSWLPWARDFIEEVLAPRVRCMLRFYTTQQAANAAWALAALGHADSRTLVAVAAVASVSAEGSLRAATGPVAAATAIEGRLCAATGPAANARAVTAAADRPAQNRQLLTPQGVCMFVWAMATMLSTMRSHVDGTSSISSTSSNSSGSTITNSCCSSASMCTQANSIRVGSRRNSVAHITGFNITTRLGDTPHGKGPKHSIRGSRYSLPPPPAPVPPLPGPHPEPPQLPPARPTRPSTAIHPRALLALTRVASAHITRFSAQGLSNLMWGLGVLGFQSPRELRQLAAREALLRLTELKPLGMATLLEDWARARRHHPELFAAAAPMVTAKLYAGGCSPGSDIQPRTLTRLLRAYGAVGHVNRRLFQAAAAALVPMRATCIGGVGGTLQGAAVSAPLDELDPGELYQLVCAYGRVGVHAPRLMDEVLARLAPVLTAMSRGTGAGDGGSGGSDIGPPPRAAGRLLCGLAVLGHRPAAIVMHGAHVDGDYTIGSATAVAAMAAFRALRRSVLTGICVMTSRHALAAIWALLRLRAAGAPEVLQMSQLLVRRAAPAADSLAVGLAAVARTRAVSGNPVLLTRFVWVLGRGAAAADADAERLRATDTDAATAEAEAASAVFVELSGGLLAVAAALLGKEDKTDRMGGVSLHGDVLVALSEAIAAILARKTRAHATVDKGASPPAMLQLYDRLYTCFLILVGLALHRSGTTAAPQQSSGQLTARALADLVHAVYDSGVAATHPAVRVAAARQVLFRLQAVSLHNTGMATGPGLSAHRGRSYTTQPQRPNMQSRRHQQLPPRLSVEELARLLAAAARMELFDHPRAQPMLREAARALMAQTAPSGMGIATDDGGAATSDGGADGGQYPHTAPLSPVGLASLQELIRHCWLPDDGNMENCVNDASSSSGGGSGCNGRQSIAQDARFANISNVPNLRGGGAGSAVAMAAAISSGRTLRRTLYRWAKHEAQPLLPWLCPETRALVLKASRADGVE</sequence>
<feature type="compositionally biased region" description="Pro residues" evidence="1">
    <location>
        <begin position="864"/>
        <end position="889"/>
    </location>
</feature>
<feature type="compositionally biased region" description="Polar residues" evidence="1">
    <location>
        <begin position="1430"/>
        <end position="1441"/>
    </location>
</feature>
<feature type="region of interest" description="Disordered" evidence="1">
    <location>
        <begin position="841"/>
        <end position="893"/>
    </location>
</feature>
<feature type="compositionally biased region" description="Low complexity" evidence="1">
    <location>
        <begin position="790"/>
        <end position="809"/>
    </location>
</feature>
<evidence type="ECO:0000256" key="1">
    <source>
        <dbReference type="SAM" id="MobiDB-lite"/>
    </source>
</evidence>
<feature type="region of interest" description="Disordered" evidence="1">
    <location>
        <begin position="1418"/>
        <end position="1448"/>
    </location>
</feature>
<feature type="region of interest" description="Disordered" evidence="1">
    <location>
        <begin position="788"/>
        <end position="809"/>
    </location>
</feature>
<comment type="caution">
    <text evidence="2">The sequence shown here is derived from an EMBL/GenBank/DDBJ whole genome shotgun (WGS) entry which is preliminary data.</text>
</comment>
<feature type="region of interest" description="Disordered" evidence="1">
    <location>
        <begin position="272"/>
        <end position="293"/>
    </location>
</feature>
<evidence type="ECO:0000313" key="2">
    <source>
        <dbReference type="EMBL" id="GLI62679.1"/>
    </source>
</evidence>
<reference evidence="2 3" key="1">
    <citation type="journal article" date="2023" name="IScience">
        <title>Expanded male sex-determining region conserved during the evolution of homothallism in the green alga Volvox.</title>
        <authorList>
            <person name="Yamamoto K."/>
            <person name="Matsuzaki R."/>
            <person name="Mahakham W."/>
            <person name="Heman W."/>
            <person name="Sekimoto H."/>
            <person name="Kawachi M."/>
            <person name="Minakuchi Y."/>
            <person name="Toyoda A."/>
            <person name="Nozaki H."/>
        </authorList>
    </citation>
    <scope>NUCLEOTIDE SEQUENCE [LARGE SCALE GENOMIC DNA]</scope>
    <source>
        <strain evidence="2 3">NIES-4468</strain>
    </source>
</reference>
<gene>
    <name evidence="2" type="ORF">VaNZ11_005355</name>
</gene>
<feature type="compositionally biased region" description="Low complexity" evidence="1">
    <location>
        <begin position="1498"/>
        <end position="1509"/>
    </location>
</feature>
<feature type="region of interest" description="Disordered" evidence="1">
    <location>
        <begin position="1498"/>
        <end position="1520"/>
    </location>
</feature>
<proteinExistence type="predicted"/>
<name>A0ABQ5RZ46_9CHLO</name>
<dbReference type="EMBL" id="BSDZ01000013">
    <property type="protein sequence ID" value="GLI62679.1"/>
    <property type="molecule type" value="Genomic_DNA"/>
</dbReference>
<keyword evidence="3" id="KW-1185">Reference proteome</keyword>
<dbReference type="Proteomes" id="UP001165090">
    <property type="component" value="Unassembled WGS sequence"/>
</dbReference>
<protein>
    <submittedName>
        <fullName evidence="2">Uncharacterized protein</fullName>
    </submittedName>
</protein>